<organism evidence="3 4">
    <name type="scientific">Cricetibacter osteomyelitidis</name>
    <dbReference type="NCBI Taxonomy" id="1521931"/>
    <lineage>
        <taxon>Bacteria</taxon>
        <taxon>Pseudomonadati</taxon>
        <taxon>Pseudomonadota</taxon>
        <taxon>Gammaproteobacteria</taxon>
        <taxon>Pasteurellales</taxon>
        <taxon>Pasteurellaceae</taxon>
        <taxon>Cricetibacter</taxon>
    </lineage>
</organism>
<protein>
    <recommendedName>
        <fullName evidence="2">DUF8095 domain-containing protein</fullName>
    </recommendedName>
</protein>
<proteinExistence type="predicted"/>
<evidence type="ECO:0000256" key="1">
    <source>
        <dbReference type="SAM" id="SignalP"/>
    </source>
</evidence>
<feature type="chain" id="PRO_5020496717" description="DUF8095 domain-containing protein" evidence="1">
    <location>
        <begin position="21"/>
        <end position="225"/>
    </location>
</feature>
<dbReference type="InterPro" id="IPR058408">
    <property type="entry name" value="DUF8095"/>
</dbReference>
<dbReference type="RefSeq" id="WP_131976658.1">
    <property type="nucleotide sequence ID" value="NZ_SLYB01000011.1"/>
</dbReference>
<evidence type="ECO:0000313" key="4">
    <source>
        <dbReference type="Proteomes" id="UP000295763"/>
    </source>
</evidence>
<gene>
    <name evidence="3" type="ORF">EDC44_11142</name>
</gene>
<feature type="signal peptide" evidence="1">
    <location>
        <begin position="1"/>
        <end position="20"/>
    </location>
</feature>
<dbReference type="EMBL" id="SLYB01000011">
    <property type="protein sequence ID" value="TCP95092.1"/>
    <property type="molecule type" value="Genomic_DNA"/>
</dbReference>
<dbReference type="Pfam" id="PF26367">
    <property type="entry name" value="DUF8095"/>
    <property type="match status" value="1"/>
</dbReference>
<keyword evidence="4" id="KW-1185">Reference proteome</keyword>
<dbReference type="PROSITE" id="PS51257">
    <property type="entry name" value="PROKAR_LIPOPROTEIN"/>
    <property type="match status" value="1"/>
</dbReference>
<dbReference type="Proteomes" id="UP000295763">
    <property type="component" value="Unassembled WGS sequence"/>
</dbReference>
<name>A0A4R2TJT5_9PAST</name>
<dbReference type="AlphaFoldDB" id="A0A4R2TJT5"/>
<evidence type="ECO:0000313" key="3">
    <source>
        <dbReference type="EMBL" id="TCP95092.1"/>
    </source>
</evidence>
<reference evidence="3 4" key="1">
    <citation type="submission" date="2019-03" db="EMBL/GenBank/DDBJ databases">
        <title>Genomic Encyclopedia of Type Strains, Phase IV (KMG-IV): sequencing the most valuable type-strain genomes for metagenomic binning, comparative biology and taxonomic classification.</title>
        <authorList>
            <person name="Goeker M."/>
        </authorList>
    </citation>
    <scope>NUCLEOTIDE SEQUENCE [LARGE SCALE GENOMIC DNA]</scope>
    <source>
        <strain evidence="3 4">DSM 28404</strain>
    </source>
</reference>
<evidence type="ECO:0000259" key="2">
    <source>
        <dbReference type="Pfam" id="PF26367"/>
    </source>
</evidence>
<feature type="domain" description="DUF8095" evidence="2">
    <location>
        <begin position="85"/>
        <end position="222"/>
    </location>
</feature>
<sequence length="225" mass="25134">MKLKNTIMITAATFALTACSGLGLNGEDQIERPYKDIDGSVKFISFTKMETAYGSNDKKSVQGRAIKSNGDILGYIYYIFDANGQAMNTLFLKNQASLNPHNIEDMQKLAKAKIFNFYEFGKGRLAHAQYIAKNSLCSDFKSQNGIQLNIATNYYLDFTNYYTSFISAKISKNSQPTGLSYRPDFTVSDPKILAQIQAQEQSNGQKLAESNLFEKISVLTNIVCR</sequence>
<keyword evidence="1" id="KW-0732">Signal</keyword>
<accession>A0A4R2TJT5</accession>
<dbReference type="OrthoDB" id="5677005at2"/>
<comment type="caution">
    <text evidence="3">The sequence shown here is derived from an EMBL/GenBank/DDBJ whole genome shotgun (WGS) entry which is preliminary data.</text>
</comment>